<dbReference type="Proteomes" id="UP000461880">
    <property type="component" value="Unassembled WGS sequence"/>
</dbReference>
<dbReference type="Gene3D" id="3.30.70.2330">
    <property type="match status" value="1"/>
</dbReference>
<organism evidence="4 5">
    <name type="scientific">Stecheria intestinalis</name>
    <dbReference type="NCBI Taxonomy" id="2606630"/>
    <lineage>
        <taxon>Bacteria</taxon>
        <taxon>Bacillati</taxon>
        <taxon>Bacillota</taxon>
        <taxon>Erysipelotrichia</taxon>
        <taxon>Erysipelotrichales</taxon>
        <taxon>Erysipelotrichaceae</taxon>
        <taxon>Stecheria</taxon>
    </lineage>
</organism>
<evidence type="ECO:0000259" key="3">
    <source>
        <dbReference type="Pfam" id="PF08797"/>
    </source>
</evidence>
<dbReference type="GO" id="GO:0016818">
    <property type="term" value="F:hydrolase activity, acting on acid anhydrides, in phosphorus-containing anhydrides"/>
    <property type="evidence" value="ECO:0007669"/>
    <property type="project" value="InterPro"/>
</dbReference>
<keyword evidence="2" id="KW-0378">Hydrolase</keyword>
<feature type="domain" description="HIRAN" evidence="3">
    <location>
        <begin position="70"/>
        <end position="113"/>
    </location>
</feature>
<sequence length="153" mass="17938">MKIMGLFNFLKSSEVKGNVNVVENKNMNHNFNLDIHITGQGLHKVDIMLLVKDLMDDGHFFDNKFSFRLPCKLEPEPTNEHDANAIKVMAKCPNNRTAEWRQIGYVPRDEQEDAKKGNILVERKEYYWNLYIRFDIINGTDMELSLRKSKFSK</sequence>
<comment type="caution">
    <text evidence="4">The sequence shown here is derived from an EMBL/GenBank/DDBJ whole genome shotgun (WGS) entry which is preliminary data.</text>
</comment>
<evidence type="ECO:0000256" key="2">
    <source>
        <dbReference type="ARBA" id="ARBA00022801"/>
    </source>
</evidence>
<proteinExistence type="predicted"/>
<evidence type="ECO:0000256" key="1">
    <source>
        <dbReference type="ARBA" id="ARBA00022723"/>
    </source>
</evidence>
<name>A0A7X2NQA4_9FIRM</name>
<dbReference type="GO" id="GO:0003676">
    <property type="term" value="F:nucleic acid binding"/>
    <property type="evidence" value="ECO:0007669"/>
    <property type="project" value="InterPro"/>
</dbReference>
<protein>
    <recommendedName>
        <fullName evidence="3">HIRAN domain-containing protein</fullName>
    </recommendedName>
</protein>
<reference evidence="4 5" key="1">
    <citation type="submission" date="2019-08" db="EMBL/GenBank/DDBJ databases">
        <title>In-depth cultivation of the pig gut microbiome towards novel bacterial diversity and tailored functional studies.</title>
        <authorList>
            <person name="Wylensek D."/>
            <person name="Hitch T.C.A."/>
            <person name="Clavel T."/>
        </authorList>
    </citation>
    <scope>NUCLEOTIDE SEQUENCE [LARGE SCALE GENOMIC DNA]</scope>
    <source>
        <strain evidence="4 5">Oil+RF-744-GAM-WT-6</strain>
    </source>
</reference>
<evidence type="ECO:0000313" key="5">
    <source>
        <dbReference type="Proteomes" id="UP000461880"/>
    </source>
</evidence>
<dbReference type="EMBL" id="VUMN01000002">
    <property type="protein sequence ID" value="MSS57611.1"/>
    <property type="molecule type" value="Genomic_DNA"/>
</dbReference>
<dbReference type="Pfam" id="PF08797">
    <property type="entry name" value="HIRAN"/>
    <property type="match status" value="1"/>
</dbReference>
<keyword evidence="5" id="KW-1185">Reference proteome</keyword>
<dbReference type="AlphaFoldDB" id="A0A7X2NQA4"/>
<accession>A0A7X2NQA4</accession>
<evidence type="ECO:0000313" key="4">
    <source>
        <dbReference type="EMBL" id="MSS57611.1"/>
    </source>
</evidence>
<keyword evidence="1" id="KW-0479">Metal-binding</keyword>
<dbReference type="GO" id="GO:0008270">
    <property type="term" value="F:zinc ion binding"/>
    <property type="evidence" value="ECO:0007669"/>
    <property type="project" value="InterPro"/>
</dbReference>
<dbReference type="InterPro" id="IPR014905">
    <property type="entry name" value="HIRAN"/>
</dbReference>
<gene>
    <name evidence="4" type="ORF">FYJ51_01635</name>
</gene>